<feature type="transmembrane region" description="Helical" evidence="1">
    <location>
        <begin position="150"/>
        <end position="170"/>
    </location>
</feature>
<name>A0A3T1D688_9BACL</name>
<feature type="transmembrane region" description="Helical" evidence="1">
    <location>
        <begin position="102"/>
        <end position="125"/>
    </location>
</feature>
<keyword evidence="1" id="KW-0472">Membrane</keyword>
<keyword evidence="1" id="KW-0812">Transmembrane</keyword>
<dbReference type="AlphaFoldDB" id="A0A3T1D688"/>
<protein>
    <submittedName>
        <fullName evidence="2">Uncharacterized protein</fullName>
    </submittedName>
</protein>
<reference evidence="2 3" key="1">
    <citation type="submission" date="2019-01" db="EMBL/GenBank/DDBJ databases">
        <title>Complete genome sequence of Cohnella hallensis HS21 isolated from Korean fir (Abies koreana) rhizospheric soil.</title>
        <authorList>
            <person name="Jiang L."/>
            <person name="Kang S.W."/>
            <person name="Kim S."/>
            <person name="Jung J."/>
            <person name="Kim C.Y."/>
            <person name="Kim D.H."/>
            <person name="Kim S.W."/>
            <person name="Lee J."/>
        </authorList>
    </citation>
    <scope>NUCLEOTIDE SEQUENCE [LARGE SCALE GENOMIC DNA]</scope>
    <source>
        <strain evidence="2 3">HS21</strain>
    </source>
</reference>
<dbReference type="RefSeq" id="WP_130609547.1">
    <property type="nucleotide sequence ID" value="NZ_AP019400.1"/>
</dbReference>
<gene>
    <name evidence="2" type="ORF">KCTCHS21_29960</name>
</gene>
<organism evidence="2 3">
    <name type="scientific">Cohnella abietis</name>
    <dbReference type="NCBI Taxonomy" id="2507935"/>
    <lineage>
        <taxon>Bacteria</taxon>
        <taxon>Bacillati</taxon>
        <taxon>Bacillota</taxon>
        <taxon>Bacilli</taxon>
        <taxon>Bacillales</taxon>
        <taxon>Paenibacillaceae</taxon>
        <taxon>Cohnella</taxon>
    </lineage>
</organism>
<dbReference type="Proteomes" id="UP000289856">
    <property type="component" value="Chromosome"/>
</dbReference>
<keyword evidence="3" id="KW-1185">Reference proteome</keyword>
<feature type="transmembrane region" description="Helical" evidence="1">
    <location>
        <begin position="16"/>
        <end position="37"/>
    </location>
</feature>
<evidence type="ECO:0000256" key="1">
    <source>
        <dbReference type="SAM" id="Phobius"/>
    </source>
</evidence>
<evidence type="ECO:0000313" key="2">
    <source>
        <dbReference type="EMBL" id="BBI33597.1"/>
    </source>
</evidence>
<dbReference type="KEGG" id="cohn:KCTCHS21_29960"/>
<keyword evidence="1" id="KW-1133">Transmembrane helix</keyword>
<feature type="transmembrane region" description="Helical" evidence="1">
    <location>
        <begin position="190"/>
        <end position="212"/>
    </location>
</feature>
<dbReference type="EMBL" id="AP019400">
    <property type="protein sequence ID" value="BBI33597.1"/>
    <property type="molecule type" value="Genomic_DNA"/>
</dbReference>
<proteinExistence type="predicted"/>
<sequence length="324" mass="38196">MYNTLENIKNLLETNMFSGVIGTILITFFSPIIISVIKLSKINLPNEELLFWSNASKFFRGILMLLMLMFITMTLVVTLVFLQPENQSQWIIIYLGVIMFSPYSYIPLYCMIIFVILFSYLVIFLKKFTLFLFKFIKPSILSWIVRTHRIVLLIYLMFLTLYYFLISYVYLYNLRVPSVDTTFGKTSYEFIPELSLVFVIIAVPVISIGSFIQRKNIYLNIKMRDGIEHFRKHLVNPNLGGYMLLSDTKNTDDENKMMVPRNDIVNISYIYVNTLFEQEQITFEEFNEQSTTSSKLVLESHFNDDEKALIRSLARKSRTDYYRE</sequence>
<accession>A0A3T1D688</accession>
<feature type="transmembrane region" description="Helical" evidence="1">
    <location>
        <begin position="58"/>
        <end position="82"/>
    </location>
</feature>
<evidence type="ECO:0000313" key="3">
    <source>
        <dbReference type="Proteomes" id="UP000289856"/>
    </source>
</evidence>